<evidence type="ECO:0000256" key="1">
    <source>
        <dbReference type="SAM" id="MobiDB-lite"/>
    </source>
</evidence>
<feature type="compositionally biased region" description="Low complexity" evidence="1">
    <location>
        <begin position="500"/>
        <end position="513"/>
    </location>
</feature>
<feature type="compositionally biased region" description="Polar residues" evidence="1">
    <location>
        <begin position="343"/>
        <end position="365"/>
    </location>
</feature>
<reference evidence="2 3" key="1">
    <citation type="submission" date="2023-08" db="EMBL/GenBank/DDBJ databases">
        <title>Black Yeasts Isolated from many extreme environments.</title>
        <authorList>
            <person name="Coleine C."/>
            <person name="Stajich J.E."/>
            <person name="Selbmann L."/>
        </authorList>
    </citation>
    <scope>NUCLEOTIDE SEQUENCE [LARGE SCALE GENOMIC DNA]</scope>
    <source>
        <strain evidence="2 3">CCFEE 5885</strain>
    </source>
</reference>
<feature type="compositionally biased region" description="Low complexity" evidence="1">
    <location>
        <begin position="374"/>
        <end position="396"/>
    </location>
</feature>
<feature type="compositionally biased region" description="Pro residues" evidence="1">
    <location>
        <begin position="690"/>
        <end position="700"/>
    </location>
</feature>
<feature type="region of interest" description="Disordered" evidence="1">
    <location>
        <begin position="660"/>
        <end position="809"/>
    </location>
</feature>
<sequence length="809" mass="87836">MAAVPCILEPPSPALASPSSTTDTPRSRFRFPFYWRNSSSRPQGPNPPNRDKDKQALQAPSADHQNSHLNLSPRRGSGPAYNAVPAGSHGSQRSRSRKQEKIVTDPPPFAQVRGQALLNATLESPVSYWEKPKSRRPSLSPGVVASRDVMEATIEVKRSHRRTDSGQSCCSTRSKIFFLVNGAYIMQYDGDSEGDALPEKILVLDKDSVACVCDAVPGHPWVLQLVGGTIDDTTQAQTLRPSWSRLSLRQTDKKRAVNLLLLIFDESEDLRTWLHAIRKEIEHLGGTACGHDIEADHQSWKDDLTRKFAAGANPDSDSDNTATSCRLSPFSSPLKLNVSGHTTTYSKVRPQSTESATSSKDTSISLDRLRDSGTSYSCTSTLATSSAGGSPPSTSPDCEHFPSIKSVTDHRNNGLCLRSYSLKGHHHLPSPSAPGRSMLERRKMSVDSLHLAQPDQLRARKLALALPSPISASPNDIPPHITDSVPGSDIEMHDASIGRTASTTTTKESSSKSGQYPPYSNQKVFSRNGSLAEATSDLPKIKYSLFPAPSAPEAKPETPRKSESTLPGRSLSMANAVAPKHRKGRSRTVTLELQQHRISTLLAAGAYDLPQRSPAATDDMILSNFGIARNDAPASPLPAAKVPALGDLYIDLDFLKGPYSEQPKQSSIPASRRVSAARSISSVHSTKGPAGPPPMGPLPAVPTSSRHSSRTQRSSQHSQHNQQNPAKHDNGMTIDISQRQSNDKVLAPYVKPESYESAAREPRQRHRRTISSSLDAPPARLPCKSHSETKKTGSRSRSRGRRKLGKQQS</sequence>
<evidence type="ECO:0000313" key="3">
    <source>
        <dbReference type="Proteomes" id="UP001345013"/>
    </source>
</evidence>
<name>A0ABR0KP69_9EURO</name>
<feature type="compositionally biased region" description="Low complexity" evidence="1">
    <location>
        <begin position="666"/>
        <end position="689"/>
    </location>
</feature>
<protein>
    <recommendedName>
        <fullName evidence="4">PH domain-containing protein</fullName>
    </recommendedName>
</protein>
<gene>
    <name evidence="2" type="ORF">LTR24_000274</name>
</gene>
<feature type="region of interest" description="Disordered" evidence="1">
    <location>
        <begin position="469"/>
        <end position="523"/>
    </location>
</feature>
<feature type="region of interest" description="Disordered" evidence="1">
    <location>
        <begin position="343"/>
        <end position="402"/>
    </location>
</feature>
<dbReference type="Proteomes" id="UP001345013">
    <property type="component" value="Unassembled WGS sequence"/>
</dbReference>
<accession>A0ABR0KP69</accession>
<feature type="compositionally biased region" description="Low complexity" evidence="1">
    <location>
        <begin position="701"/>
        <end position="724"/>
    </location>
</feature>
<feature type="region of interest" description="Disordered" evidence="1">
    <location>
        <begin position="544"/>
        <end position="586"/>
    </location>
</feature>
<evidence type="ECO:0000313" key="2">
    <source>
        <dbReference type="EMBL" id="KAK5102364.1"/>
    </source>
</evidence>
<feature type="compositionally biased region" description="Basic residues" evidence="1">
    <location>
        <begin position="792"/>
        <end position="809"/>
    </location>
</feature>
<comment type="caution">
    <text evidence="2">The sequence shown here is derived from an EMBL/GenBank/DDBJ whole genome shotgun (WGS) entry which is preliminary data.</text>
</comment>
<keyword evidence="3" id="KW-1185">Reference proteome</keyword>
<evidence type="ECO:0008006" key="4">
    <source>
        <dbReference type="Google" id="ProtNLM"/>
    </source>
</evidence>
<feature type="compositionally biased region" description="Low complexity" evidence="1">
    <location>
        <begin position="14"/>
        <end position="24"/>
    </location>
</feature>
<organism evidence="2 3">
    <name type="scientific">Lithohypha guttulata</name>
    <dbReference type="NCBI Taxonomy" id="1690604"/>
    <lineage>
        <taxon>Eukaryota</taxon>
        <taxon>Fungi</taxon>
        <taxon>Dikarya</taxon>
        <taxon>Ascomycota</taxon>
        <taxon>Pezizomycotina</taxon>
        <taxon>Eurotiomycetes</taxon>
        <taxon>Chaetothyriomycetidae</taxon>
        <taxon>Chaetothyriales</taxon>
        <taxon>Trichomeriaceae</taxon>
        <taxon>Lithohypha</taxon>
    </lineage>
</organism>
<proteinExistence type="predicted"/>
<dbReference type="EMBL" id="JAVRRG010000002">
    <property type="protein sequence ID" value="KAK5102364.1"/>
    <property type="molecule type" value="Genomic_DNA"/>
</dbReference>
<feature type="compositionally biased region" description="Basic and acidic residues" evidence="1">
    <location>
        <begin position="554"/>
        <end position="563"/>
    </location>
</feature>
<feature type="region of interest" description="Disordered" evidence="1">
    <location>
        <begin position="1"/>
        <end position="106"/>
    </location>
</feature>